<dbReference type="InterPro" id="IPR050706">
    <property type="entry name" value="Cyclic-di-GMP_PDE-like"/>
</dbReference>
<gene>
    <name evidence="2" type="ORF">ADL15_50060</name>
</gene>
<dbReference type="OrthoDB" id="3278016at2"/>
<evidence type="ECO:0000313" key="2">
    <source>
        <dbReference type="EMBL" id="KUL21730.1"/>
    </source>
</evidence>
<reference evidence="2 3" key="1">
    <citation type="submission" date="2015-10" db="EMBL/GenBank/DDBJ databases">
        <authorList>
            <person name="Gilbert D.G."/>
        </authorList>
    </citation>
    <scope>NUCLEOTIDE SEQUENCE [LARGE SCALE GENOMIC DNA]</scope>
    <source>
        <strain evidence="2 3">NRRL B-16712</strain>
    </source>
</reference>
<accession>A0A124G771</accession>
<dbReference type="PANTHER" id="PTHR33121">
    <property type="entry name" value="CYCLIC DI-GMP PHOSPHODIESTERASE PDEF"/>
    <property type="match status" value="1"/>
</dbReference>
<proteinExistence type="predicted"/>
<dbReference type="AlphaFoldDB" id="A0A124G771"/>
<dbReference type="PANTHER" id="PTHR33121:SF70">
    <property type="entry name" value="SIGNALING PROTEIN YKOW"/>
    <property type="match status" value="1"/>
</dbReference>
<comment type="caution">
    <text evidence="2">The sequence shown here is derived from an EMBL/GenBank/DDBJ whole genome shotgun (WGS) entry which is preliminary data.</text>
</comment>
<dbReference type="RefSeq" id="WP_067708402.1">
    <property type="nucleotide sequence ID" value="NZ_LLZH01000349.1"/>
</dbReference>
<protein>
    <recommendedName>
        <fullName evidence="1">EAL domain-containing protein</fullName>
    </recommendedName>
</protein>
<dbReference type="CDD" id="cd01948">
    <property type="entry name" value="EAL"/>
    <property type="match status" value="1"/>
</dbReference>
<name>A0A124G771_9ACTN</name>
<organism evidence="2 3">
    <name type="scientific">Actinoplanes awajinensis subsp. mycoplanecinus</name>
    <dbReference type="NCBI Taxonomy" id="135947"/>
    <lineage>
        <taxon>Bacteria</taxon>
        <taxon>Bacillati</taxon>
        <taxon>Actinomycetota</taxon>
        <taxon>Actinomycetes</taxon>
        <taxon>Micromonosporales</taxon>
        <taxon>Micromonosporaceae</taxon>
        <taxon>Actinoplanes</taxon>
    </lineage>
</organism>
<evidence type="ECO:0000313" key="3">
    <source>
        <dbReference type="Proteomes" id="UP000053244"/>
    </source>
</evidence>
<dbReference type="EMBL" id="LLZH01000349">
    <property type="protein sequence ID" value="KUL21730.1"/>
    <property type="molecule type" value="Genomic_DNA"/>
</dbReference>
<dbReference type="Pfam" id="PF00563">
    <property type="entry name" value="EAL"/>
    <property type="match status" value="1"/>
</dbReference>
<dbReference type="Gene3D" id="3.20.20.450">
    <property type="entry name" value="EAL domain"/>
    <property type="match status" value="1"/>
</dbReference>
<feature type="domain" description="EAL" evidence="1">
    <location>
        <begin position="1"/>
        <end position="125"/>
    </location>
</feature>
<dbReference type="Proteomes" id="UP000053244">
    <property type="component" value="Unassembled WGS sequence"/>
</dbReference>
<sequence>MRALATVPAALLGIARAAHRRGNGIALDDVGADPMSLAFLPFVDPDVIKLDMNLLRHPSAAATAEVCAVVTATARRTGAKIIAEGVETAADVATARALGADWAQGWYFGRPAPPAELRLTDIAVAPGLRAPRPGLHQPVGTPYEVAATGGADRISEAAARRALERVAAAVDGQEHAVLLGSYGTPDDLAPWQPQVDQVSAQALYSAVLRPDGVSTPFPGESCLVVMTPHHAVALCHRLGVGVLRTDDPATVASIGRVLLQRLTVAALPAL</sequence>
<dbReference type="GO" id="GO:0071111">
    <property type="term" value="F:cyclic-guanylate-specific phosphodiesterase activity"/>
    <property type="evidence" value="ECO:0007669"/>
    <property type="project" value="InterPro"/>
</dbReference>
<evidence type="ECO:0000259" key="1">
    <source>
        <dbReference type="PROSITE" id="PS50883"/>
    </source>
</evidence>
<dbReference type="InterPro" id="IPR035919">
    <property type="entry name" value="EAL_sf"/>
</dbReference>
<dbReference type="SUPFAM" id="SSF141868">
    <property type="entry name" value="EAL domain-like"/>
    <property type="match status" value="1"/>
</dbReference>
<dbReference type="InterPro" id="IPR001633">
    <property type="entry name" value="EAL_dom"/>
</dbReference>
<dbReference type="PROSITE" id="PS50883">
    <property type="entry name" value="EAL"/>
    <property type="match status" value="1"/>
</dbReference>
<keyword evidence="3" id="KW-1185">Reference proteome</keyword>